<dbReference type="SUPFAM" id="SSF56574">
    <property type="entry name" value="Serpins"/>
    <property type="match status" value="1"/>
</dbReference>
<evidence type="ECO:0000313" key="5">
    <source>
        <dbReference type="EMBL" id="HIZ79293.1"/>
    </source>
</evidence>
<keyword evidence="3" id="KW-0732">Signal</keyword>
<dbReference type="GO" id="GO:0005615">
    <property type="term" value="C:extracellular space"/>
    <property type="evidence" value="ECO:0007669"/>
    <property type="project" value="InterPro"/>
</dbReference>
<dbReference type="GO" id="GO:0004867">
    <property type="term" value="F:serine-type endopeptidase inhibitor activity"/>
    <property type="evidence" value="ECO:0007669"/>
    <property type="project" value="InterPro"/>
</dbReference>
<dbReference type="AlphaFoldDB" id="A0A9D2GHJ1"/>
<evidence type="ECO:0000256" key="1">
    <source>
        <dbReference type="RuleBase" id="RU000411"/>
    </source>
</evidence>
<feature type="region of interest" description="Disordered" evidence="2">
    <location>
        <begin position="27"/>
        <end position="86"/>
    </location>
</feature>
<evidence type="ECO:0000256" key="3">
    <source>
        <dbReference type="SAM" id="SignalP"/>
    </source>
</evidence>
<organism evidence="5 6">
    <name type="scientific">Candidatus Lachnoclostridium stercorigallinarum</name>
    <dbReference type="NCBI Taxonomy" id="2838634"/>
    <lineage>
        <taxon>Bacteria</taxon>
        <taxon>Bacillati</taxon>
        <taxon>Bacillota</taxon>
        <taxon>Clostridia</taxon>
        <taxon>Lachnospirales</taxon>
        <taxon>Lachnospiraceae</taxon>
    </lineage>
</organism>
<proteinExistence type="inferred from homology"/>
<dbReference type="Proteomes" id="UP000824101">
    <property type="component" value="Unassembled WGS sequence"/>
</dbReference>
<feature type="compositionally biased region" description="Polar residues" evidence="2">
    <location>
        <begin position="36"/>
        <end position="45"/>
    </location>
</feature>
<dbReference type="CDD" id="cd19589">
    <property type="entry name" value="serpin_tengpin-like"/>
    <property type="match status" value="1"/>
</dbReference>
<dbReference type="InterPro" id="IPR042178">
    <property type="entry name" value="Serpin_sf_1"/>
</dbReference>
<dbReference type="InterPro" id="IPR000215">
    <property type="entry name" value="Serpin_fam"/>
</dbReference>
<evidence type="ECO:0000313" key="6">
    <source>
        <dbReference type="Proteomes" id="UP000824101"/>
    </source>
</evidence>
<reference evidence="5" key="1">
    <citation type="journal article" date="2021" name="PeerJ">
        <title>Extensive microbial diversity within the chicken gut microbiome revealed by metagenomics and culture.</title>
        <authorList>
            <person name="Gilroy R."/>
            <person name="Ravi A."/>
            <person name="Getino M."/>
            <person name="Pursley I."/>
            <person name="Horton D.L."/>
            <person name="Alikhan N.F."/>
            <person name="Baker D."/>
            <person name="Gharbi K."/>
            <person name="Hall N."/>
            <person name="Watson M."/>
            <person name="Adriaenssens E.M."/>
            <person name="Foster-Nyarko E."/>
            <person name="Jarju S."/>
            <person name="Secka A."/>
            <person name="Antonio M."/>
            <person name="Oren A."/>
            <person name="Chaudhuri R.R."/>
            <person name="La Ragione R."/>
            <person name="Hildebrand F."/>
            <person name="Pallen M.J."/>
        </authorList>
    </citation>
    <scope>NUCLEOTIDE SEQUENCE</scope>
    <source>
        <strain evidence="5">ChiBcec1-1093</strain>
    </source>
</reference>
<dbReference type="Gene3D" id="2.30.39.10">
    <property type="entry name" value="Alpha-1-antitrypsin, domain 1"/>
    <property type="match status" value="1"/>
</dbReference>
<accession>A0A9D2GHJ1</accession>
<dbReference type="InterPro" id="IPR042185">
    <property type="entry name" value="Serpin_sf_2"/>
</dbReference>
<dbReference type="Gene3D" id="3.30.497.10">
    <property type="entry name" value="Antithrombin, subunit I, domain 2"/>
    <property type="match status" value="1"/>
</dbReference>
<protein>
    <submittedName>
        <fullName evidence="5">Serpin family protein</fullName>
    </submittedName>
</protein>
<dbReference type="InterPro" id="IPR023795">
    <property type="entry name" value="Serpin_CS"/>
</dbReference>
<dbReference type="PANTHER" id="PTHR11461:SF211">
    <property type="entry name" value="GH10112P-RELATED"/>
    <property type="match status" value="1"/>
</dbReference>
<dbReference type="InterPro" id="IPR036186">
    <property type="entry name" value="Serpin_sf"/>
</dbReference>
<reference evidence="5" key="2">
    <citation type="submission" date="2021-04" db="EMBL/GenBank/DDBJ databases">
        <authorList>
            <person name="Gilroy R."/>
        </authorList>
    </citation>
    <scope>NUCLEOTIDE SEQUENCE</scope>
    <source>
        <strain evidence="5">ChiBcec1-1093</strain>
    </source>
</reference>
<feature type="domain" description="Serpin" evidence="4">
    <location>
        <begin position="117"/>
        <end position="489"/>
    </location>
</feature>
<name>A0A9D2GHJ1_9FIRM</name>
<comment type="caution">
    <text evidence="5">The sequence shown here is derived from an EMBL/GenBank/DDBJ whole genome shotgun (WGS) entry which is preliminary data.</text>
</comment>
<sequence length="492" mass="53968">MKTRKRWKWVPAAAVLSLAMTACGTAATGTDPAGTENTGTEQAGTGNAGREQPGAENTDTERPGAESAGTAHPEAVPETAPGTEEEQISWYTRKLEESQVPETFLNSLDQFSYRTASALFSGGEVSENENYSPLSLYYALGMAASGAEGETFQELAELLGEEDKDGLTEGCRTLYENLYYTQKLQELYDGMNESGEDGGEKKQPSVSLANSLWADEELEVKEDYRSLLADSFYASSYEVDFTEDEAWRQMESWIADKTKGVMQPELPKDPSTLLALINTFYYYGAWENEFQAEETAEDTFYRMDGSTSRGDFMHVSVSGSGYKEGDGWKAASLGLRGDGRGDEMVFVLPDEGSSVEDLLASPDDLKEALELGDEYRPVNWTVPKFSFGSSIDGNTLLESLGVSRMFTDLAEFPDISDRSLQVSKVIQETHIGLDEQGVEGAAYTVVMMMETAAPLVPEEPVEMRLDRPFIYGIRSGTGGWLFLGVVRDPFAS</sequence>
<dbReference type="PROSITE" id="PS51257">
    <property type="entry name" value="PROKAR_LIPOPROTEIN"/>
    <property type="match status" value="1"/>
</dbReference>
<dbReference type="PANTHER" id="PTHR11461">
    <property type="entry name" value="SERINE PROTEASE INHIBITOR, SERPIN"/>
    <property type="match status" value="1"/>
</dbReference>
<feature type="signal peptide" evidence="3">
    <location>
        <begin position="1"/>
        <end position="26"/>
    </location>
</feature>
<evidence type="ECO:0000256" key="2">
    <source>
        <dbReference type="SAM" id="MobiDB-lite"/>
    </source>
</evidence>
<gene>
    <name evidence="5" type="ORF">IAA17_05850</name>
</gene>
<dbReference type="InterPro" id="IPR023796">
    <property type="entry name" value="Serpin_dom"/>
</dbReference>
<dbReference type="EMBL" id="DXBC01000088">
    <property type="protein sequence ID" value="HIZ79293.1"/>
    <property type="molecule type" value="Genomic_DNA"/>
</dbReference>
<dbReference type="PROSITE" id="PS00284">
    <property type="entry name" value="SERPIN"/>
    <property type="match status" value="1"/>
</dbReference>
<dbReference type="SMART" id="SM00093">
    <property type="entry name" value="SERPIN"/>
    <property type="match status" value="1"/>
</dbReference>
<dbReference type="Pfam" id="PF00079">
    <property type="entry name" value="Serpin"/>
    <property type="match status" value="1"/>
</dbReference>
<comment type="similarity">
    <text evidence="1">Belongs to the serpin family.</text>
</comment>
<evidence type="ECO:0000259" key="4">
    <source>
        <dbReference type="SMART" id="SM00093"/>
    </source>
</evidence>
<feature type="chain" id="PRO_5038473870" evidence="3">
    <location>
        <begin position="27"/>
        <end position="492"/>
    </location>
</feature>